<feature type="region of interest" description="Disordered" evidence="1">
    <location>
        <begin position="549"/>
        <end position="667"/>
    </location>
</feature>
<dbReference type="InterPro" id="IPR006860">
    <property type="entry name" value="FecR"/>
</dbReference>
<feature type="compositionally biased region" description="Basic and acidic residues" evidence="1">
    <location>
        <begin position="421"/>
        <end position="478"/>
    </location>
</feature>
<dbReference type="Proteomes" id="UP001596050">
    <property type="component" value="Unassembled WGS sequence"/>
</dbReference>
<feature type="region of interest" description="Disordered" evidence="1">
    <location>
        <begin position="524"/>
        <end position="543"/>
    </location>
</feature>
<feature type="region of interest" description="Disordered" evidence="1">
    <location>
        <begin position="360"/>
        <end position="379"/>
    </location>
</feature>
<dbReference type="RefSeq" id="WP_379782396.1">
    <property type="nucleotide sequence ID" value="NZ_JBHSMU010000009.1"/>
</dbReference>
<feature type="compositionally biased region" description="Pro residues" evidence="1">
    <location>
        <begin position="607"/>
        <end position="623"/>
    </location>
</feature>
<evidence type="ECO:0000256" key="2">
    <source>
        <dbReference type="SAM" id="SignalP"/>
    </source>
</evidence>
<keyword evidence="5" id="KW-1185">Reference proteome</keyword>
<feature type="compositionally biased region" description="Basic and acidic residues" evidence="1">
    <location>
        <begin position="642"/>
        <end position="657"/>
    </location>
</feature>
<dbReference type="PANTHER" id="PTHR38731">
    <property type="entry name" value="LIPL45-RELATED LIPOPROTEIN-RELATED"/>
    <property type="match status" value="1"/>
</dbReference>
<feature type="compositionally biased region" description="Basic and acidic residues" evidence="1">
    <location>
        <begin position="534"/>
        <end position="543"/>
    </location>
</feature>
<name>A0ABW0L5F7_9BURK</name>
<feature type="compositionally biased region" description="Low complexity" evidence="1">
    <location>
        <begin position="580"/>
        <end position="606"/>
    </location>
</feature>
<feature type="compositionally biased region" description="Basic and acidic residues" evidence="1">
    <location>
        <begin position="360"/>
        <end position="372"/>
    </location>
</feature>
<feature type="compositionally biased region" description="Basic and acidic residues" evidence="1">
    <location>
        <begin position="549"/>
        <end position="567"/>
    </location>
</feature>
<gene>
    <name evidence="4" type="ORF">ACFPN5_09265</name>
</gene>
<dbReference type="PANTHER" id="PTHR38731:SF3">
    <property type="entry name" value="BLL6125 PROTEIN"/>
    <property type="match status" value="1"/>
</dbReference>
<feature type="compositionally biased region" description="Low complexity" evidence="1">
    <location>
        <begin position="488"/>
        <end position="497"/>
    </location>
</feature>
<dbReference type="Pfam" id="PF20245">
    <property type="entry name" value="DUF6600"/>
    <property type="match status" value="1"/>
</dbReference>
<evidence type="ECO:0000256" key="1">
    <source>
        <dbReference type="SAM" id="MobiDB-lite"/>
    </source>
</evidence>
<dbReference type="Pfam" id="PF04773">
    <property type="entry name" value="FecR"/>
    <property type="match status" value="1"/>
</dbReference>
<sequence>MKLRILNTALRTATLLALAAFSTLALADDPPSRVGRVSLAQGQVSISVPGEAASAALVNWPVTSSNTISTAAGARSEWRVGSTAVRLDGDSALEVVQLDDDKLRLRLHYGSASIRVINAEVAAGFELTTPDARVLLQGPGRVRVDAGREADTTTVNVFDGMAVVEGGGERLTVRAGRSAEMQGNDLQTRQALADAFDEWSAARDRETDATRATRYVTSEMTGYEDLDRHGSWRDDSEYGALWLPNVASSWVPYRDGRWTWVAPWGWTWVDNAPWGYAPFHYGRWVHLNNRWAWAPGRIERHPVWAPALVGWVGGAGWNLNFHSRPSVAQGWYPLSPHDHFVPGYRLSDERLRRLHWQGRDGRRHDNRHDGKHHDYRQRGLTVVPQDRFGQRGEVVVSREPRVTPPPAWSTAPTALPPTPRIIREAVTRADEARRADARRDGRRDDDDRRVGRWDGRRDGRDNGDNERRDGRWAGRGDNRPAPTVGAQPAPITTIAPAAPNPVPQVGIAQPGMTQPGFVRHPGTITTLPQPGFQREQRDQRRDVRMTREAFEERQQRFQERQRDEGHRSVTVQPEAQPFSQRGGAAGAMEAAAARAQAQMARPAPAAVAPPPPRAMPTPPPVSQPAPAAFSHPAPAPVPQTMHRGDDGPRHRIDDSPRHRGNVRQMER</sequence>
<evidence type="ECO:0000259" key="3">
    <source>
        <dbReference type="Pfam" id="PF04773"/>
    </source>
</evidence>
<dbReference type="InterPro" id="IPR046535">
    <property type="entry name" value="DUF6600"/>
</dbReference>
<dbReference type="EMBL" id="JBHSMU010000009">
    <property type="protein sequence ID" value="MFC5459997.1"/>
    <property type="molecule type" value="Genomic_DNA"/>
</dbReference>
<feature type="region of interest" description="Disordered" evidence="1">
    <location>
        <begin position="387"/>
        <end position="497"/>
    </location>
</feature>
<accession>A0ABW0L5F7</accession>
<comment type="caution">
    <text evidence="4">The sequence shown here is derived from an EMBL/GenBank/DDBJ whole genome shotgun (WGS) entry which is preliminary data.</text>
</comment>
<feature type="signal peptide" evidence="2">
    <location>
        <begin position="1"/>
        <end position="27"/>
    </location>
</feature>
<protein>
    <submittedName>
        <fullName evidence="4">DUF6600 domain-containing protein</fullName>
    </submittedName>
</protein>
<reference evidence="5" key="1">
    <citation type="journal article" date="2019" name="Int. J. Syst. Evol. Microbiol.">
        <title>The Global Catalogue of Microorganisms (GCM) 10K type strain sequencing project: providing services to taxonomists for standard genome sequencing and annotation.</title>
        <authorList>
            <consortium name="The Broad Institute Genomics Platform"/>
            <consortium name="The Broad Institute Genome Sequencing Center for Infectious Disease"/>
            <person name="Wu L."/>
            <person name="Ma J."/>
        </authorList>
    </citation>
    <scope>NUCLEOTIDE SEQUENCE [LARGE SCALE GENOMIC DNA]</scope>
    <source>
        <strain evidence="5">KACC 12649</strain>
    </source>
</reference>
<keyword evidence="2" id="KW-0732">Signal</keyword>
<evidence type="ECO:0000313" key="4">
    <source>
        <dbReference type="EMBL" id="MFC5459997.1"/>
    </source>
</evidence>
<proteinExistence type="predicted"/>
<feature type="compositionally biased region" description="Polar residues" evidence="1">
    <location>
        <begin position="569"/>
        <end position="579"/>
    </location>
</feature>
<feature type="chain" id="PRO_5047028939" evidence="2">
    <location>
        <begin position="28"/>
        <end position="667"/>
    </location>
</feature>
<feature type="domain" description="FecR protein" evidence="3">
    <location>
        <begin position="67"/>
        <end position="161"/>
    </location>
</feature>
<evidence type="ECO:0000313" key="5">
    <source>
        <dbReference type="Proteomes" id="UP001596050"/>
    </source>
</evidence>
<organism evidence="4 5">
    <name type="scientific">Massilia niabensis</name>
    <dbReference type="NCBI Taxonomy" id="544910"/>
    <lineage>
        <taxon>Bacteria</taxon>
        <taxon>Pseudomonadati</taxon>
        <taxon>Pseudomonadota</taxon>
        <taxon>Betaproteobacteria</taxon>
        <taxon>Burkholderiales</taxon>
        <taxon>Oxalobacteraceae</taxon>
        <taxon>Telluria group</taxon>
        <taxon>Massilia</taxon>
    </lineage>
</organism>